<reference evidence="2" key="1">
    <citation type="journal article" date="2021" name="Proc. Natl. Acad. Sci. U.S.A.">
        <title>A Catalog of Tens of Thousands of Viruses from Human Metagenomes Reveals Hidden Associations with Chronic Diseases.</title>
        <authorList>
            <person name="Tisza M.J."/>
            <person name="Buck C.B."/>
        </authorList>
    </citation>
    <scope>NUCLEOTIDE SEQUENCE</scope>
    <source>
        <strain evidence="2">Ctj8j9</strain>
    </source>
</reference>
<dbReference type="EMBL" id="BK015919">
    <property type="protein sequence ID" value="DAF85204.1"/>
    <property type="molecule type" value="Genomic_DNA"/>
</dbReference>
<evidence type="ECO:0000256" key="1">
    <source>
        <dbReference type="SAM" id="MobiDB-lite"/>
    </source>
</evidence>
<dbReference type="PROSITE" id="PS51257">
    <property type="entry name" value="PROKAR_LIPOPROTEIN"/>
    <property type="match status" value="1"/>
</dbReference>
<organism evidence="2">
    <name type="scientific">Siphoviridae sp. ctj8j9</name>
    <dbReference type="NCBI Taxonomy" id="2825629"/>
    <lineage>
        <taxon>Viruses</taxon>
        <taxon>Duplodnaviria</taxon>
        <taxon>Heunggongvirae</taxon>
        <taxon>Uroviricota</taxon>
        <taxon>Caudoviricetes</taxon>
    </lineage>
</organism>
<feature type="compositionally biased region" description="Acidic residues" evidence="1">
    <location>
        <begin position="50"/>
        <end position="71"/>
    </location>
</feature>
<name>A0A8S5TSL2_9CAUD</name>
<sequence>MKLKKTLALLCAMSMMAMAATACGSDDKDSSKESSTSSSESSKESSKEESSEEESEEEDSDEAESEDESESGDVLNTEASFEDLTFLVSDEWEETDSGSFLMYTLPNQLGYLAIQNVSVDDLDVEVPEDADVAGAMAEEFEQIDTYVSDSMEESGATIVSDEWDQVNGAKAYGVNFTLETSGISTDNYAVYFLVDDVIYAISICEMEGDTEMLDSFSDFLQSIQF</sequence>
<proteinExistence type="predicted"/>
<feature type="region of interest" description="Disordered" evidence="1">
    <location>
        <begin position="22"/>
        <end position="77"/>
    </location>
</feature>
<accession>A0A8S5TSL2</accession>
<evidence type="ECO:0000313" key="2">
    <source>
        <dbReference type="EMBL" id="DAF85204.1"/>
    </source>
</evidence>
<protein>
    <submittedName>
        <fullName evidence="2">Lipid binding protein LpqN Binding Protein, (6DDTre)Lauryl-6-Trehaloside</fullName>
    </submittedName>
</protein>